<keyword evidence="3" id="KW-1185">Reference proteome</keyword>
<evidence type="ECO:0000313" key="3">
    <source>
        <dbReference type="Proteomes" id="UP001152087"/>
    </source>
</evidence>
<dbReference type="GO" id="GO:0003676">
    <property type="term" value="F:nucleic acid binding"/>
    <property type="evidence" value="ECO:0007669"/>
    <property type="project" value="InterPro"/>
</dbReference>
<dbReference type="Gene3D" id="3.30.420.10">
    <property type="entry name" value="Ribonuclease H-like superfamily/Ribonuclease H"/>
    <property type="match status" value="1"/>
</dbReference>
<accession>A0A9W8QYU9</accession>
<protein>
    <recommendedName>
        <fullName evidence="1">RNase H type-1 domain-containing protein</fullName>
    </recommendedName>
</protein>
<organism evidence="2 3">
    <name type="scientific">Fusarium falciforme</name>
    <dbReference type="NCBI Taxonomy" id="195108"/>
    <lineage>
        <taxon>Eukaryota</taxon>
        <taxon>Fungi</taxon>
        <taxon>Dikarya</taxon>
        <taxon>Ascomycota</taxon>
        <taxon>Pezizomycotina</taxon>
        <taxon>Sordariomycetes</taxon>
        <taxon>Hypocreomycetidae</taxon>
        <taxon>Hypocreales</taxon>
        <taxon>Nectriaceae</taxon>
        <taxon>Fusarium</taxon>
        <taxon>Fusarium solani species complex</taxon>
    </lineage>
</organism>
<dbReference type="GO" id="GO:0004523">
    <property type="term" value="F:RNA-DNA hybrid ribonuclease activity"/>
    <property type="evidence" value="ECO:0007669"/>
    <property type="project" value="InterPro"/>
</dbReference>
<dbReference type="AlphaFoldDB" id="A0A9W8QYU9"/>
<dbReference type="EMBL" id="JAOQAV010000039">
    <property type="protein sequence ID" value="KAJ4181634.1"/>
    <property type="molecule type" value="Genomic_DNA"/>
</dbReference>
<gene>
    <name evidence="2" type="ORF">NW755_010903</name>
</gene>
<evidence type="ECO:0000313" key="2">
    <source>
        <dbReference type="EMBL" id="KAJ4181634.1"/>
    </source>
</evidence>
<dbReference type="Pfam" id="PF00075">
    <property type="entry name" value="RNase_H"/>
    <property type="match status" value="1"/>
</dbReference>
<dbReference type="InterPro" id="IPR012337">
    <property type="entry name" value="RNaseH-like_sf"/>
</dbReference>
<proteinExistence type="predicted"/>
<comment type="caution">
    <text evidence="2">The sequence shown here is derived from an EMBL/GenBank/DDBJ whole genome shotgun (WGS) entry which is preliminary data.</text>
</comment>
<dbReference type="Proteomes" id="UP001152087">
    <property type="component" value="Unassembled WGS sequence"/>
</dbReference>
<dbReference type="InterPro" id="IPR036397">
    <property type="entry name" value="RNaseH_sf"/>
</dbReference>
<dbReference type="InterPro" id="IPR002156">
    <property type="entry name" value="RNaseH_domain"/>
</dbReference>
<reference evidence="2" key="1">
    <citation type="submission" date="2022-09" db="EMBL/GenBank/DDBJ databases">
        <title>Fusarium specimens isolated from Avocado Roots.</title>
        <authorList>
            <person name="Stajich J."/>
            <person name="Roper C."/>
            <person name="Heimlech-Rivalta G."/>
        </authorList>
    </citation>
    <scope>NUCLEOTIDE SEQUENCE</scope>
    <source>
        <strain evidence="2">A02</strain>
    </source>
</reference>
<evidence type="ECO:0000259" key="1">
    <source>
        <dbReference type="PROSITE" id="PS50879"/>
    </source>
</evidence>
<feature type="domain" description="RNase H type-1" evidence="1">
    <location>
        <begin position="1"/>
        <end position="145"/>
    </location>
</feature>
<sequence length="316" mass="34935">MVGWDLAPTGLSSVDHLEYDRYVASGRLEDKGPFGDDIIAASNRAELRAAIAALRLYDWQDEGFESIVIATDSNYVAEGATTLAQGWGFRRWKTRTHDDVKNQDLWELLLGGVERWYNRRLRVDILQISRSYNAHADTAAKEAGVAIAEFRDITLGSSPLTTAGMKQSARVLALCLEPESQFDARFGSLIAKIDSKARIEWATTPETALAILGREPPPSIILIADGAITRQKRIRECVIDRLRKGARVVLAGCFSKTVNMDELDRFFASVGLSWRGGYIVAAVEFARVEMGRLGYIGNMFGNEDTDAVTLALCELL</sequence>
<name>A0A9W8QYU9_9HYPO</name>
<dbReference type="PROSITE" id="PS50879">
    <property type="entry name" value="RNASE_H_1"/>
    <property type="match status" value="1"/>
</dbReference>
<dbReference type="SUPFAM" id="SSF53098">
    <property type="entry name" value="Ribonuclease H-like"/>
    <property type="match status" value="1"/>
</dbReference>